<feature type="non-terminal residue" evidence="2">
    <location>
        <position position="1"/>
    </location>
</feature>
<name>A0A7J6RMC1_PEROL</name>
<reference evidence="2 3" key="1">
    <citation type="submission" date="2020-04" db="EMBL/GenBank/DDBJ databases">
        <title>Perkinsus olseni comparative genomics.</title>
        <authorList>
            <person name="Bogema D.R."/>
        </authorList>
    </citation>
    <scope>NUCLEOTIDE SEQUENCE [LARGE SCALE GENOMIC DNA]</scope>
    <source>
        <strain evidence="2 3">ATCC PRA-207</strain>
    </source>
</reference>
<organism evidence="2 3">
    <name type="scientific">Perkinsus olseni</name>
    <name type="common">Perkinsus atlanticus</name>
    <dbReference type="NCBI Taxonomy" id="32597"/>
    <lineage>
        <taxon>Eukaryota</taxon>
        <taxon>Sar</taxon>
        <taxon>Alveolata</taxon>
        <taxon>Perkinsozoa</taxon>
        <taxon>Perkinsea</taxon>
        <taxon>Perkinsida</taxon>
        <taxon>Perkinsidae</taxon>
        <taxon>Perkinsus</taxon>
    </lineage>
</organism>
<dbReference type="EMBL" id="JABANO010024493">
    <property type="protein sequence ID" value="KAF4721808.1"/>
    <property type="molecule type" value="Genomic_DNA"/>
</dbReference>
<feature type="region of interest" description="Disordered" evidence="1">
    <location>
        <begin position="45"/>
        <end position="75"/>
    </location>
</feature>
<evidence type="ECO:0000313" key="3">
    <source>
        <dbReference type="Proteomes" id="UP000553632"/>
    </source>
</evidence>
<proteinExistence type="predicted"/>
<evidence type="ECO:0000313" key="2">
    <source>
        <dbReference type="EMBL" id="KAF4721808.1"/>
    </source>
</evidence>
<dbReference type="Proteomes" id="UP000553632">
    <property type="component" value="Unassembled WGS sequence"/>
</dbReference>
<keyword evidence="3" id="KW-1185">Reference proteome</keyword>
<gene>
    <name evidence="2" type="ORF">FOZ63_023299</name>
</gene>
<feature type="non-terminal residue" evidence="2">
    <location>
        <position position="75"/>
    </location>
</feature>
<feature type="compositionally biased region" description="Basic and acidic residues" evidence="1">
    <location>
        <begin position="47"/>
        <end position="66"/>
    </location>
</feature>
<evidence type="ECO:0000256" key="1">
    <source>
        <dbReference type="SAM" id="MobiDB-lite"/>
    </source>
</evidence>
<accession>A0A7J6RMC1</accession>
<sequence>TCAPQPCSGTPQAAYGCSFYGHCRYQCCPGGDRGTRRLRLGVQRPPDSVRARLSGPHDHTVVEDHSGTSPTTSTT</sequence>
<dbReference type="AlphaFoldDB" id="A0A7J6RMC1"/>
<protein>
    <submittedName>
        <fullName evidence="2">Uncharacterized protein</fullName>
    </submittedName>
</protein>
<comment type="caution">
    <text evidence="2">The sequence shown here is derived from an EMBL/GenBank/DDBJ whole genome shotgun (WGS) entry which is preliminary data.</text>
</comment>